<dbReference type="EMBL" id="JEMB01003117">
    <property type="protein sequence ID" value="KYF75475.1"/>
    <property type="molecule type" value="Genomic_DNA"/>
</dbReference>
<proteinExistence type="predicted"/>
<sequence>MTPPRYPSPERFKQALEARLRSAAMAASVDVASYRQRRIFDRFLARIAAHFGDRAILKGGVAMTLWLPRARTTRDIDLALHGRLDDLLVELRIAGQRDLDDFLAFDITPDPRHPTMEGEGIVYEGLRFRAQARLAGKVYGDPFGLDIAVGDRMLVRPETRTGDDFFAFAAVPPTTLRVYAREVHVAEKLHAFTLPRSRENSRVKDLPDLALLATTGPFQSVLLRDAIHATFTHRASHAVPAAVPMPPASWARPYADMAQENDLPWPTLAEVCARASEFLDPVLRGEEGTWDPTGWSWRRD</sequence>
<name>A0A150R5L6_SORCE</name>
<gene>
    <name evidence="1" type="ORF">BE17_19130</name>
</gene>
<evidence type="ECO:0000313" key="2">
    <source>
        <dbReference type="Proteomes" id="UP000075635"/>
    </source>
</evidence>
<dbReference type="AlphaFoldDB" id="A0A150R5L6"/>
<evidence type="ECO:0008006" key="3">
    <source>
        <dbReference type="Google" id="ProtNLM"/>
    </source>
</evidence>
<protein>
    <recommendedName>
        <fullName evidence="3">Nucleotidyl transferase AbiEii/AbiGii toxin family protein</fullName>
    </recommendedName>
</protein>
<organism evidence="1 2">
    <name type="scientific">Sorangium cellulosum</name>
    <name type="common">Polyangium cellulosum</name>
    <dbReference type="NCBI Taxonomy" id="56"/>
    <lineage>
        <taxon>Bacteria</taxon>
        <taxon>Pseudomonadati</taxon>
        <taxon>Myxococcota</taxon>
        <taxon>Polyangia</taxon>
        <taxon>Polyangiales</taxon>
        <taxon>Polyangiaceae</taxon>
        <taxon>Sorangium</taxon>
    </lineage>
</organism>
<evidence type="ECO:0000313" key="1">
    <source>
        <dbReference type="EMBL" id="KYF75475.1"/>
    </source>
</evidence>
<dbReference type="Proteomes" id="UP000075635">
    <property type="component" value="Unassembled WGS sequence"/>
</dbReference>
<dbReference type="Pfam" id="PF08843">
    <property type="entry name" value="AbiEii"/>
    <property type="match status" value="1"/>
</dbReference>
<reference evidence="1 2" key="1">
    <citation type="submission" date="2014-02" db="EMBL/GenBank/DDBJ databases">
        <title>The small core and large imbalanced accessory genome model reveals a collaborative survival strategy of Sorangium cellulosum strains in nature.</title>
        <authorList>
            <person name="Han K."/>
            <person name="Peng R."/>
            <person name="Blom J."/>
            <person name="Li Y.-Z."/>
        </authorList>
    </citation>
    <scope>NUCLEOTIDE SEQUENCE [LARGE SCALE GENOMIC DNA]</scope>
    <source>
        <strain evidence="1 2">So0011-07</strain>
    </source>
</reference>
<dbReference type="InterPro" id="IPR014942">
    <property type="entry name" value="AbiEii"/>
</dbReference>
<comment type="caution">
    <text evidence="1">The sequence shown here is derived from an EMBL/GenBank/DDBJ whole genome shotgun (WGS) entry which is preliminary data.</text>
</comment>
<accession>A0A150R5L6</accession>